<sequence>MHGVHREIFDDSIARRRNFDFSTYNILILQRSGGHKSVKLDSAGSQKNFRYDWRLNGRARTPTLKSRRRRTEMF</sequence>
<reference evidence="2" key="1">
    <citation type="submission" date="2022-11" db="UniProtKB">
        <authorList>
            <consortium name="WormBaseParasite"/>
        </authorList>
    </citation>
    <scope>IDENTIFICATION</scope>
</reference>
<evidence type="ECO:0000313" key="2">
    <source>
        <dbReference type="WBParaSite" id="nRc.2.0.1.t05466-RA"/>
    </source>
</evidence>
<organism evidence="1 2">
    <name type="scientific">Romanomermis culicivorax</name>
    <name type="common">Nematode worm</name>
    <dbReference type="NCBI Taxonomy" id="13658"/>
    <lineage>
        <taxon>Eukaryota</taxon>
        <taxon>Metazoa</taxon>
        <taxon>Ecdysozoa</taxon>
        <taxon>Nematoda</taxon>
        <taxon>Enoplea</taxon>
        <taxon>Dorylaimia</taxon>
        <taxon>Mermithida</taxon>
        <taxon>Mermithoidea</taxon>
        <taxon>Mermithidae</taxon>
        <taxon>Romanomermis</taxon>
    </lineage>
</organism>
<evidence type="ECO:0000313" key="1">
    <source>
        <dbReference type="Proteomes" id="UP000887565"/>
    </source>
</evidence>
<name>A0A915HVU3_ROMCU</name>
<accession>A0A915HVU3</accession>
<dbReference type="AlphaFoldDB" id="A0A915HVU3"/>
<dbReference type="WBParaSite" id="nRc.2.0.1.t05466-RA">
    <property type="protein sequence ID" value="nRc.2.0.1.t05466-RA"/>
    <property type="gene ID" value="nRc.2.0.1.g05466"/>
</dbReference>
<proteinExistence type="predicted"/>
<keyword evidence="1" id="KW-1185">Reference proteome</keyword>
<dbReference type="Proteomes" id="UP000887565">
    <property type="component" value="Unplaced"/>
</dbReference>
<protein>
    <submittedName>
        <fullName evidence="2">Uncharacterized protein</fullName>
    </submittedName>
</protein>